<name>A0A8T7LX67_9CHLR</name>
<dbReference type="Proteomes" id="UP001431572">
    <property type="component" value="Chromosome 1"/>
</dbReference>
<protein>
    <submittedName>
        <fullName evidence="2">Uncharacterized protein</fullName>
    </submittedName>
</protein>
<reference evidence="3" key="2">
    <citation type="journal article" date="2024" name="Nature">
        <title>Anoxygenic phototroph of the Chloroflexota uses a type I reaction centre.</title>
        <authorList>
            <person name="Tsuji J.M."/>
            <person name="Shaw N.A."/>
            <person name="Nagashima S."/>
            <person name="Venkiteswaran J.J."/>
            <person name="Schiff S.L."/>
            <person name="Watanabe T."/>
            <person name="Fukui M."/>
            <person name="Hanada S."/>
            <person name="Tank M."/>
            <person name="Neufeld J.D."/>
        </authorList>
    </citation>
    <scope>NUCLEOTIDE SEQUENCE</scope>
    <source>
        <strain evidence="3">L227-S17</strain>
    </source>
</reference>
<evidence type="ECO:0000313" key="2">
    <source>
        <dbReference type="EMBL" id="NWJ44792.1"/>
    </source>
</evidence>
<dbReference type="AlphaFoldDB" id="A0A8T7LX67"/>
<gene>
    <name evidence="2" type="ORF">HXX08_02845</name>
    <name evidence="3" type="ORF">OZ401_002488</name>
</gene>
<dbReference type="EMBL" id="CP128399">
    <property type="protein sequence ID" value="WJW66675.1"/>
    <property type="molecule type" value="Genomic_DNA"/>
</dbReference>
<evidence type="ECO:0000313" key="5">
    <source>
        <dbReference type="Proteomes" id="UP001431572"/>
    </source>
</evidence>
<keyword evidence="5" id="KW-1185">Reference proteome</keyword>
<organism evidence="2 4">
    <name type="scientific">Candidatus Chlorohelix allophototropha</name>
    <dbReference type="NCBI Taxonomy" id="3003348"/>
    <lineage>
        <taxon>Bacteria</taxon>
        <taxon>Bacillati</taxon>
        <taxon>Chloroflexota</taxon>
        <taxon>Chloroflexia</taxon>
        <taxon>Candidatus Chloroheliales</taxon>
        <taxon>Candidatus Chloroheliaceae</taxon>
        <taxon>Candidatus Chlorohelix</taxon>
    </lineage>
</organism>
<accession>A0A8T7LX67</accession>
<feature type="transmembrane region" description="Helical" evidence="1">
    <location>
        <begin position="214"/>
        <end position="233"/>
    </location>
</feature>
<keyword evidence="1" id="KW-0472">Membrane</keyword>
<reference evidence="2 4" key="1">
    <citation type="submission" date="2020-06" db="EMBL/GenBank/DDBJ databases">
        <title>Anoxygenic phototrophic Chloroflexota member uses a Type I reaction center.</title>
        <authorList>
            <person name="Tsuji J.M."/>
            <person name="Shaw N.A."/>
            <person name="Nagashima S."/>
            <person name="Venkiteswaran J."/>
            <person name="Schiff S.L."/>
            <person name="Hanada S."/>
            <person name="Tank M."/>
            <person name="Neufeld J.D."/>
        </authorList>
    </citation>
    <scope>NUCLEOTIDE SEQUENCE [LARGE SCALE GENOMIC DNA]</scope>
    <source>
        <strain evidence="2">L227-S17</strain>
    </source>
</reference>
<dbReference type="EMBL" id="JACATZ010000001">
    <property type="protein sequence ID" value="NWJ44792.1"/>
    <property type="molecule type" value="Genomic_DNA"/>
</dbReference>
<dbReference type="Proteomes" id="UP000521676">
    <property type="component" value="Unassembled WGS sequence"/>
</dbReference>
<evidence type="ECO:0000313" key="4">
    <source>
        <dbReference type="Proteomes" id="UP000521676"/>
    </source>
</evidence>
<sequence>MIDRILKAIIVLSVLGIVFILLYSGASAARQNVFTANYNLSSSDVISYDDPDRARQFVSELVSDKAQFYSFTASKGLEINLELNIPRLEGLDNFRPSLALFGPGLPMPPESDLRKLPFTLPPEYGMVLSQDDPNEPKARILVDEPYTQIGFWEGQRIGRELTQDGTYYVAVFDQAEHGGKYVLLTGNRNGASLADTLTFPWLWVKLHFWYEQGLIALLVILVLFTGFVTLGYFRFIGSKKKSSN</sequence>
<keyword evidence="1" id="KW-1133">Transmembrane helix</keyword>
<evidence type="ECO:0000313" key="3">
    <source>
        <dbReference type="EMBL" id="WJW66675.1"/>
    </source>
</evidence>
<keyword evidence="1" id="KW-0812">Transmembrane</keyword>
<dbReference type="RefSeq" id="WP_341468569.1">
    <property type="nucleotide sequence ID" value="NZ_CP128399.1"/>
</dbReference>
<evidence type="ECO:0000256" key="1">
    <source>
        <dbReference type="SAM" id="Phobius"/>
    </source>
</evidence>
<proteinExistence type="predicted"/>